<evidence type="ECO:0000259" key="1">
    <source>
        <dbReference type="Pfam" id="PF18271"/>
    </source>
</evidence>
<organism evidence="2 3">
    <name type="scientific">Pyrenophora tritici-repentis</name>
    <dbReference type="NCBI Taxonomy" id="45151"/>
    <lineage>
        <taxon>Eukaryota</taxon>
        <taxon>Fungi</taxon>
        <taxon>Dikarya</taxon>
        <taxon>Ascomycota</taxon>
        <taxon>Pezizomycotina</taxon>
        <taxon>Dothideomycetes</taxon>
        <taxon>Pleosporomycetidae</taxon>
        <taxon>Pleosporales</taxon>
        <taxon>Pleosporineae</taxon>
        <taxon>Pleosporaceae</taxon>
        <taxon>Pyrenophora</taxon>
    </lineage>
</organism>
<dbReference type="AlphaFoldDB" id="A0A834VW10"/>
<dbReference type="Pfam" id="PF18271">
    <property type="entry name" value="GH131_N"/>
    <property type="match status" value="1"/>
</dbReference>
<dbReference type="Gene3D" id="2.60.120.1160">
    <property type="match status" value="1"/>
</dbReference>
<name>A0A834VW10_9PLEO</name>
<dbReference type="PANTHER" id="PTHR34612:SF2">
    <property type="entry name" value="GLYCOSIDE HYDROLASE 131 CATALYTIC N-TERMINAL DOMAIN-CONTAINING PROTEIN"/>
    <property type="match status" value="1"/>
</dbReference>
<dbReference type="GeneID" id="6339679"/>
<evidence type="ECO:0000313" key="2">
    <source>
        <dbReference type="EMBL" id="KAF7577898.1"/>
    </source>
</evidence>
<dbReference type="KEGG" id="ptrr:6339679"/>
<feature type="domain" description="Glycoside hydrolase 131 catalytic N-terminal" evidence="1">
    <location>
        <begin position="190"/>
        <end position="272"/>
    </location>
</feature>
<dbReference type="PANTHER" id="PTHR34612">
    <property type="entry name" value="GH131_N DOMAIN-CONTAINING PROTEIN"/>
    <property type="match status" value="1"/>
</dbReference>
<evidence type="ECO:0000313" key="3">
    <source>
        <dbReference type="Proteomes" id="UP000245464"/>
    </source>
</evidence>
<comment type="caution">
    <text evidence="2">The sequence shown here is derived from an EMBL/GenBank/DDBJ whole genome shotgun (WGS) entry which is preliminary data.</text>
</comment>
<dbReference type="InterPro" id="IPR009057">
    <property type="entry name" value="Homeodomain-like_sf"/>
</dbReference>
<gene>
    <name evidence="2" type="ORF">PtrM4_021380</name>
</gene>
<sequence length="277" mass="30195">MAQRSATQLLSNEADIQLAISSINAHQIQGTRTAAVVYNVAETTLRRRRAGIPARRDCQPNSRKLTQREEEVIISYILHLDQRGFAPTYAAARDMADKLLAARGAALARQRALYKDATLIKRWFKLVEKIKAKQGICDKDVYNFDKASFIIGQITTQLVITGVERRGRPKTFYGAGLVPLQLKALLSKTNLALQMDFNANTIQVFQSSDNAPLAKATEPLANDLSGSGQLHFGANKNPTSPGTDVLRSGFQESGILEGVVYGGIFVEDSASGTVTLS</sequence>
<dbReference type="Proteomes" id="UP000245464">
    <property type="component" value="Chromosome 1"/>
</dbReference>
<dbReference type="SUPFAM" id="SSF46689">
    <property type="entry name" value="Homeodomain-like"/>
    <property type="match status" value="1"/>
</dbReference>
<dbReference type="Gene3D" id="1.10.10.60">
    <property type="entry name" value="Homeodomain-like"/>
    <property type="match status" value="1"/>
</dbReference>
<protein>
    <recommendedName>
        <fullName evidence="1">Glycoside hydrolase 131 catalytic N-terminal domain-containing protein</fullName>
    </recommendedName>
</protein>
<dbReference type="EMBL" id="NQIK02000001">
    <property type="protein sequence ID" value="KAF7577898.1"/>
    <property type="molecule type" value="Genomic_DNA"/>
</dbReference>
<dbReference type="RefSeq" id="XP_065965655.1">
    <property type="nucleotide sequence ID" value="XM_066103453.1"/>
</dbReference>
<accession>A0A834VW10</accession>
<proteinExistence type="predicted"/>
<reference evidence="2" key="1">
    <citation type="journal article" date="2018" name="BMC Genomics">
        <title>Comparative genomics of the wheat fungal pathogen Pyrenophora tritici-repentis reveals chromosomal variations and genome plasticity.</title>
        <authorList>
            <person name="Moolhuijzen P."/>
            <person name="See P.T."/>
            <person name="Hane J.K."/>
            <person name="Shi G."/>
            <person name="Liu Z."/>
            <person name="Oliver R.P."/>
            <person name="Moffat C.S."/>
        </authorList>
    </citation>
    <scope>NUCLEOTIDE SEQUENCE [LARGE SCALE GENOMIC DNA]</scope>
    <source>
        <strain evidence="2">M4</strain>
    </source>
</reference>
<dbReference type="InterPro" id="IPR041524">
    <property type="entry name" value="GH131_N"/>
</dbReference>